<evidence type="ECO:0000313" key="1">
    <source>
        <dbReference type="EMBL" id="CAF1045169.1"/>
    </source>
</evidence>
<sequence length="127" mass="14195">MAKKDLKKVYSYINNRNTTKSTIKSMKLNGIVESDSLIVADGLNNYFSNVFNKDNGDELPNFSVRTNTSLTPNLDNDINYTSIKNRLEQLDGNKSSGPNDDVSSYFLKHNANSLAIPLSILFKKSLL</sequence>
<dbReference type="Proteomes" id="UP000663879">
    <property type="component" value="Unassembled WGS sequence"/>
</dbReference>
<keyword evidence="2" id="KW-1185">Reference proteome</keyword>
<dbReference type="AlphaFoldDB" id="A0A814K6G7"/>
<accession>A0A814K6G7</accession>
<organism evidence="1 2">
    <name type="scientific">Brachionus calyciflorus</name>
    <dbReference type="NCBI Taxonomy" id="104777"/>
    <lineage>
        <taxon>Eukaryota</taxon>
        <taxon>Metazoa</taxon>
        <taxon>Spiralia</taxon>
        <taxon>Gnathifera</taxon>
        <taxon>Rotifera</taxon>
        <taxon>Eurotatoria</taxon>
        <taxon>Monogononta</taxon>
        <taxon>Pseudotrocha</taxon>
        <taxon>Ploima</taxon>
        <taxon>Brachionidae</taxon>
        <taxon>Brachionus</taxon>
    </lineage>
</organism>
<name>A0A814K6G7_9BILA</name>
<dbReference type="OrthoDB" id="10056483at2759"/>
<protein>
    <submittedName>
        <fullName evidence="1">Uncharacterized protein</fullName>
    </submittedName>
</protein>
<gene>
    <name evidence="1" type="ORF">OXX778_LOCUS18546</name>
</gene>
<dbReference type="EMBL" id="CAJNOC010005190">
    <property type="protein sequence ID" value="CAF1045169.1"/>
    <property type="molecule type" value="Genomic_DNA"/>
</dbReference>
<proteinExistence type="predicted"/>
<comment type="caution">
    <text evidence="1">The sequence shown here is derived from an EMBL/GenBank/DDBJ whole genome shotgun (WGS) entry which is preliminary data.</text>
</comment>
<reference evidence="1" key="1">
    <citation type="submission" date="2021-02" db="EMBL/GenBank/DDBJ databases">
        <authorList>
            <person name="Nowell W R."/>
        </authorList>
    </citation>
    <scope>NUCLEOTIDE SEQUENCE</scope>
    <source>
        <strain evidence="1">Ploen Becks lab</strain>
    </source>
</reference>
<evidence type="ECO:0000313" key="2">
    <source>
        <dbReference type="Proteomes" id="UP000663879"/>
    </source>
</evidence>